<evidence type="ECO:0000313" key="4">
    <source>
        <dbReference type="Proteomes" id="UP000295703"/>
    </source>
</evidence>
<dbReference type="AlphaFoldDB" id="A0A4R8RG64"/>
<dbReference type="Proteomes" id="UP000295703">
    <property type="component" value="Unassembled WGS sequence"/>
</dbReference>
<name>A0A4R8RG64_COLTR</name>
<evidence type="ECO:0000259" key="2">
    <source>
        <dbReference type="SMART" id="SM00478"/>
    </source>
</evidence>
<reference evidence="3 4" key="1">
    <citation type="submission" date="2018-12" db="EMBL/GenBank/DDBJ databases">
        <title>Genome sequence and assembly of Colletotrichum trifolii.</title>
        <authorList>
            <person name="Gan P."/>
            <person name="Shirasu K."/>
        </authorList>
    </citation>
    <scope>NUCLEOTIDE SEQUENCE [LARGE SCALE GENOMIC DNA]</scope>
    <source>
        <strain evidence="3 4">543-2</strain>
    </source>
</reference>
<dbReference type="Gene3D" id="1.10.340.30">
    <property type="entry name" value="Hypothetical protein, domain 2"/>
    <property type="match status" value="1"/>
</dbReference>
<keyword evidence="4" id="KW-1185">Reference proteome</keyword>
<protein>
    <submittedName>
        <fullName evidence="3">Putative DNA glycosylase</fullName>
    </submittedName>
</protein>
<evidence type="ECO:0000256" key="1">
    <source>
        <dbReference type="SAM" id="MobiDB-lite"/>
    </source>
</evidence>
<feature type="region of interest" description="Disordered" evidence="1">
    <location>
        <begin position="361"/>
        <end position="394"/>
    </location>
</feature>
<evidence type="ECO:0000313" key="3">
    <source>
        <dbReference type="EMBL" id="TDZ60655.1"/>
    </source>
</evidence>
<dbReference type="SUPFAM" id="SSF48150">
    <property type="entry name" value="DNA-glycosylase"/>
    <property type="match status" value="1"/>
</dbReference>
<dbReference type="InterPro" id="IPR011257">
    <property type="entry name" value="DNA_glycosylase"/>
</dbReference>
<organism evidence="3 4">
    <name type="scientific">Colletotrichum trifolii</name>
    <dbReference type="NCBI Taxonomy" id="5466"/>
    <lineage>
        <taxon>Eukaryota</taxon>
        <taxon>Fungi</taxon>
        <taxon>Dikarya</taxon>
        <taxon>Ascomycota</taxon>
        <taxon>Pezizomycotina</taxon>
        <taxon>Sordariomycetes</taxon>
        <taxon>Hypocreomycetidae</taxon>
        <taxon>Glomerellales</taxon>
        <taxon>Glomerellaceae</taxon>
        <taxon>Colletotrichum</taxon>
        <taxon>Colletotrichum orbiculare species complex</taxon>
    </lineage>
</organism>
<gene>
    <name evidence="3" type="ORF">CTRI78_v004850</name>
</gene>
<feature type="domain" description="HhH-GPD" evidence="2">
    <location>
        <begin position="94"/>
        <end position="302"/>
    </location>
</feature>
<feature type="region of interest" description="Disordered" evidence="1">
    <location>
        <begin position="406"/>
        <end position="431"/>
    </location>
</feature>
<dbReference type="PANTHER" id="PTHR47203">
    <property type="match status" value="1"/>
</dbReference>
<dbReference type="EMBL" id="RYZW01000037">
    <property type="protein sequence ID" value="TDZ60655.1"/>
    <property type="molecule type" value="Genomic_DNA"/>
</dbReference>
<proteinExistence type="predicted"/>
<feature type="compositionally biased region" description="Basic and acidic residues" evidence="1">
    <location>
        <begin position="366"/>
        <end position="394"/>
    </location>
</feature>
<sequence length="513" mass="58583">MQDFETYDVDREVPKRRKRVPRRTKDNPYGLMPGRTPYPDRQTPTPEECQEVHDILTELHGEFKSPDKIPPPSTEVAGCGEVPDLVDAMIRTLISGHTSMANANKAIQDVIARFGLLDKDGIGAGSIDWNKARLASEEDVMWAIKRAGLGYTKSREIKQILDMVYEENQFRRREILKEEETGEPGDYIGASELTQGQKDHQLLKIESNILTLDHIRGMTTDEAMLEFTKYPGIGIKTASCLVLFCLQQPSFAVDTHVWRMCKWLGWVPPKSSRDDTYMHCELRIPDHLKYGLHQLFIHHGKSCGRCRGNTREGSVEWYNTDCPLERLLNRFDKRQAKVIPKKVLGKRKRLHAVQLESYLDDEATREEDRGESGYDADQESHGEPSNREMRDFERDHSGNKMILTLHSQHPRRMKADEERSVSDTTADTEESRPFNDEMLDVESVSSTDELTLLENDESLHGTKVVTAKEGKATGIPKESNNAAVNISRKRAPSVDKYVFELRQGRKTEKPMSE</sequence>
<comment type="caution">
    <text evidence="3">The sequence shown here is derived from an EMBL/GenBank/DDBJ whole genome shotgun (WGS) entry which is preliminary data.</text>
</comment>
<dbReference type="PANTHER" id="PTHR47203:SF1">
    <property type="entry name" value="HYPOTHETICAL BASE EXCISION DNA REPAIR PROTEIN (EUROFUNG)"/>
    <property type="match status" value="1"/>
</dbReference>
<dbReference type="InterPro" id="IPR003265">
    <property type="entry name" value="HhH-GPD_domain"/>
</dbReference>
<dbReference type="GO" id="GO:0003824">
    <property type="term" value="F:catalytic activity"/>
    <property type="evidence" value="ECO:0007669"/>
    <property type="project" value="InterPro"/>
</dbReference>
<feature type="region of interest" description="Disordered" evidence="1">
    <location>
        <begin position="1"/>
        <end position="46"/>
    </location>
</feature>
<dbReference type="CDD" id="cd00056">
    <property type="entry name" value="ENDO3c"/>
    <property type="match status" value="1"/>
</dbReference>
<dbReference type="Pfam" id="PF00730">
    <property type="entry name" value="HhH-GPD"/>
    <property type="match status" value="1"/>
</dbReference>
<accession>A0A4R8RG64</accession>
<dbReference type="SMART" id="SM00478">
    <property type="entry name" value="ENDO3c"/>
    <property type="match status" value="1"/>
</dbReference>
<dbReference type="GO" id="GO:0006285">
    <property type="term" value="P:base-excision repair, AP site formation"/>
    <property type="evidence" value="ECO:0007669"/>
    <property type="project" value="UniProtKB-ARBA"/>
</dbReference>